<dbReference type="CDD" id="cd07505">
    <property type="entry name" value="HAD_BPGM-like"/>
    <property type="match status" value="1"/>
</dbReference>
<comment type="caution">
    <text evidence="1">The sequence shown here is derived from an EMBL/GenBank/DDBJ whole genome shotgun (WGS) entry which is preliminary data.</text>
</comment>
<sequence>MSELIEPAVGAAAQGGALQAVLWDMDGTLLESEQLWDVGMRELSLHLGGPMSEETRIATIGGPLDLSVWRTFDGLGLAPTPDEQTAAEDWLNAFMAGLFAKGLPWRPGARAALGAVRAAGLGQVLVTNTGRRLCDVALETLDGTHFDHTVCGDEVPAGKPDPAPYLRAADLLGLDPAQCLAVEDSPTGAAAADAAGCTVLVVPSLTTVPGSPRRVFRSSLEGLSVDDLRELHASGER</sequence>
<dbReference type="NCBIfam" id="TIGR01509">
    <property type="entry name" value="HAD-SF-IA-v3"/>
    <property type="match status" value="1"/>
</dbReference>
<dbReference type="Gene3D" id="3.40.50.1000">
    <property type="entry name" value="HAD superfamily/HAD-like"/>
    <property type="match status" value="1"/>
</dbReference>
<organism evidence="1 2">
    <name type="scientific">Rhodococcus zopfii</name>
    <dbReference type="NCBI Taxonomy" id="43772"/>
    <lineage>
        <taxon>Bacteria</taxon>
        <taxon>Bacillati</taxon>
        <taxon>Actinomycetota</taxon>
        <taxon>Actinomycetes</taxon>
        <taxon>Mycobacteriales</taxon>
        <taxon>Nocardiaceae</taxon>
        <taxon>Rhodococcus</taxon>
    </lineage>
</organism>
<evidence type="ECO:0000313" key="1">
    <source>
        <dbReference type="EMBL" id="MDV2475504.1"/>
    </source>
</evidence>
<dbReference type="SUPFAM" id="SSF56784">
    <property type="entry name" value="HAD-like"/>
    <property type="match status" value="1"/>
</dbReference>
<accession>A0ABU3WPH9</accession>
<dbReference type="InterPro" id="IPR023214">
    <property type="entry name" value="HAD_sf"/>
</dbReference>
<dbReference type="Pfam" id="PF00702">
    <property type="entry name" value="Hydrolase"/>
    <property type="match status" value="1"/>
</dbReference>
<dbReference type="PRINTS" id="PR00413">
    <property type="entry name" value="HADHALOGNASE"/>
</dbReference>
<dbReference type="PANTHER" id="PTHR43434:SF1">
    <property type="entry name" value="PHOSPHOGLYCOLATE PHOSPHATASE"/>
    <property type="match status" value="1"/>
</dbReference>
<gene>
    <name evidence="1" type="ORF">F8M49_09020</name>
</gene>
<evidence type="ECO:0000313" key="2">
    <source>
        <dbReference type="Proteomes" id="UP001275440"/>
    </source>
</evidence>
<proteinExistence type="predicted"/>
<dbReference type="EMBL" id="WBMO01000001">
    <property type="protein sequence ID" value="MDV2475504.1"/>
    <property type="molecule type" value="Genomic_DNA"/>
</dbReference>
<dbReference type="PANTHER" id="PTHR43434">
    <property type="entry name" value="PHOSPHOGLYCOLATE PHOSPHATASE"/>
    <property type="match status" value="1"/>
</dbReference>
<dbReference type="InterPro" id="IPR036412">
    <property type="entry name" value="HAD-like_sf"/>
</dbReference>
<dbReference type="Proteomes" id="UP001275440">
    <property type="component" value="Unassembled WGS sequence"/>
</dbReference>
<dbReference type="SFLD" id="SFLDG01129">
    <property type="entry name" value="C1.5:_HAD__Beta-PGM__Phosphata"/>
    <property type="match status" value="1"/>
</dbReference>
<dbReference type="InterPro" id="IPR006439">
    <property type="entry name" value="HAD-SF_hydro_IA"/>
</dbReference>
<dbReference type="Gene3D" id="1.10.150.240">
    <property type="entry name" value="Putative phosphatase, domain 2"/>
    <property type="match status" value="1"/>
</dbReference>
<keyword evidence="2" id="KW-1185">Reference proteome</keyword>
<reference evidence="1 2" key="1">
    <citation type="submission" date="2019-10" db="EMBL/GenBank/DDBJ databases">
        <title>Draft Genome Assembly of Rhodococcus zopfii DSM44189.</title>
        <authorList>
            <person name="Sutton J.M."/>
            <person name="Akob D.M."/>
            <person name="Bushman T.J."/>
        </authorList>
    </citation>
    <scope>NUCLEOTIDE SEQUENCE [LARGE SCALE GENOMIC DNA]</scope>
    <source>
        <strain evidence="1 2">DSM 44189</strain>
    </source>
</reference>
<name>A0ABU3WPH9_9NOCA</name>
<protein>
    <submittedName>
        <fullName evidence="1">HAD family phosphatase</fullName>
    </submittedName>
</protein>
<dbReference type="InterPro" id="IPR050155">
    <property type="entry name" value="HAD-like_hydrolase_sf"/>
</dbReference>
<dbReference type="InterPro" id="IPR023198">
    <property type="entry name" value="PGP-like_dom2"/>
</dbReference>
<dbReference type="SFLD" id="SFLDS00003">
    <property type="entry name" value="Haloacid_Dehalogenase"/>
    <property type="match status" value="1"/>
</dbReference>